<proteinExistence type="predicted"/>
<name>A0ACB8EF40_9SAUR</name>
<evidence type="ECO:0000313" key="1">
    <source>
        <dbReference type="EMBL" id="KAH7991130.1"/>
    </source>
</evidence>
<evidence type="ECO:0000313" key="2">
    <source>
        <dbReference type="Proteomes" id="UP000827872"/>
    </source>
</evidence>
<comment type="caution">
    <text evidence="1">The sequence shown here is derived from an EMBL/GenBank/DDBJ whole genome shotgun (WGS) entry which is preliminary data.</text>
</comment>
<dbReference type="EMBL" id="CM037616">
    <property type="protein sequence ID" value="KAH7991130.1"/>
    <property type="molecule type" value="Genomic_DNA"/>
</dbReference>
<accession>A0ACB8EF40</accession>
<organism evidence="1 2">
    <name type="scientific">Sphaerodactylus townsendi</name>
    <dbReference type="NCBI Taxonomy" id="933632"/>
    <lineage>
        <taxon>Eukaryota</taxon>
        <taxon>Metazoa</taxon>
        <taxon>Chordata</taxon>
        <taxon>Craniata</taxon>
        <taxon>Vertebrata</taxon>
        <taxon>Euteleostomi</taxon>
        <taxon>Lepidosauria</taxon>
        <taxon>Squamata</taxon>
        <taxon>Bifurcata</taxon>
        <taxon>Gekkota</taxon>
        <taxon>Sphaerodactylidae</taxon>
        <taxon>Sphaerodactylus</taxon>
    </lineage>
</organism>
<protein>
    <submittedName>
        <fullName evidence="1">Uncharacterized protein</fullName>
    </submittedName>
</protein>
<keyword evidence="2" id="KW-1185">Reference proteome</keyword>
<gene>
    <name evidence="1" type="ORF">K3G42_001747</name>
</gene>
<dbReference type="Proteomes" id="UP000827872">
    <property type="component" value="Linkage Group LG03"/>
</dbReference>
<sequence length="163" mass="18202">MSGMEQEGEQEQEPLGTVTEETPLSPTMKLLPCWTLLFPKAPAPWTSVKPRRWRYPGPSASPNTGAKALEPKDHPKDPNRSLLLAEQEESALLLQGMQEQLNRMELWAMQAEAELEAHLRNQLAWDMKDQAAQNEEWALECARAEQGLVGVGLSSGEGMHETQ</sequence>
<reference evidence="1" key="1">
    <citation type="submission" date="2021-08" db="EMBL/GenBank/DDBJ databases">
        <title>The first chromosome-level gecko genome reveals the dynamic sex chromosomes of Neotropical dwarf geckos (Sphaerodactylidae: Sphaerodactylus).</title>
        <authorList>
            <person name="Pinto B.J."/>
            <person name="Keating S.E."/>
            <person name="Gamble T."/>
        </authorList>
    </citation>
    <scope>NUCLEOTIDE SEQUENCE</scope>
    <source>
        <strain evidence="1">TG3544</strain>
    </source>
</reference>